<evidence type="ECO:0000256" key="1">
    <source>
        <dbReference type="SAM" id="MobiDB-lite"/>
    </source>
</evidence>
<sequence>MQPVHQFFSASHPHSPQQRHKERRHDAGLTMYLLWNWYLFSANPPTSYNAALFFSY</sequence>
<dbReference type="AlphaFoldDB" id="A0A0E9RQ09"/>
<name>A0A0E9RQ09_ANGAN</name>
<protein>
    <submittedName>
        <fullName evidence="2">Uncharacterized protein</fullName>
    </submittedName>
</protein>
<dbReference type="EMBL" id="GBXM01078082">
    <property type="protein sequence ID" value="JAH30495.1"/>
    <property type="molecule type" value="Transcribed_RNA"/>
</dbReference>
<proteinExistence type="predicted"/>
<evidence type="ECO:0000313" key="2">
    <source>
        <dbReference type="EMBL" id="JAH30495.1"/>
    </source>
</evidence>
<reference evidence="2" key="2">
    <citation type="journal article" date="2015" name="Fish Shellfish Immunol.">
        <title>Early steps in the European eel (Anguilla anguilla)-Vibrio vulnificus interaction in the gills: Role of the RtxA13 toxin.</title>
        <authorList>
            <person name="Callol A."/>
            <person name="Pajuelo D."/>
            <person name="Ebbesson L."/>
            <person name="Teles M."/>
            <person name="MacKenzie S."/>
            <person name="Amaro C."/>
        </authorList>
    </citation>
    <scope>NUCLEOTIDE SEQUENCE</scope>
</reference>
<feature type="region of interest" description="Disordered" evidence="1">
    <location>
        <begin position="1"/>
        <end position="23"/>
    </location>
</feature>
<organism evidence="2">
    <name type="scientific">Anguilla anguilla</name>
    <name type="common">European freshwater eel</name>
    <name type="synonym">Muraena anguilla</name>
    <dbReference type="NCBI Taxonomy" id="7936"/>
    <lineage>
        <taxon>Eukaryota</taxon>
        <taxon>Metazoa</taxon>
        <taxon>Chordata</taxon>
        <taxon>Craniata</taxon>
        <taxon>Vertebrata</taxon>
        <taxon>Euteleostomi</taxon>
        <taxon>Actinopterygii</taxon>
        <taxon>Neopterygii</taxon>
        <taxon>Teleostei</taxon>
        <taxon>Anguilliformes</taxon>
        <taxon>Anguillidae</taxon>
        <taxon>Anguilla</taxon>
    </lineage>
</organism>
<accession>A0A0E9RQ09</accession>
<reference evidence="2" key="1">
    <citation type="submission" date="2014-11" db="EMBL/GenBank/DDBJ databases">
        <authorList>
            <person name="Amaro Gonzalez C."/>
        </authorList>
    </citation>
    <scope>NUCLEOTIDE SEQUENCE</scope>
</reference>